<keyword evidence="1" id="KW-0472">Membrane</keyword>
<dbReference type="Proteomes" id="UP000324222">
    <property type="component" value="Unassembled WGS sequence"/>
</dbReference>
<reference evidence="2 3" key="1">
    <citation type="submission" date="2019-05" db="EMBL/GenBank/DDBJ databases">
        <title>Another draft genome of Portunus trituberculatus and its Hox gene families provides insights of decapod evolution.</title>
        <authorList>
            <person name="Jeong J.-H."/>
            <person name="Song I."/>
            <person name="Kim S."/>
            <person name="Choi T."/>
            <person name="Kim D."/>
            <person name="Ryu S."/>
            <person name="Kim W."/>
        </authorList>
    </citation>
    <scope>NUCLEOTIDE SEQUENCE [LARGE SCALE GENOMIC DNA]</scope>
    <source>
        <tissue evidence="2">Muscle</tissue>
    </source>
</reference>
<gene>
    <name evidence="2" type="ORF">E2C01_022671</name>
</gene>
<keyword evidence="3" id="KW-1185">Reference proteome</keyword>
<evidence type="ECO:0000256" key="1">
    <source>
        <dbReference type="SAM" id="Phobius"/>
    </source>
</evidence>
<keyword evidence="1" id="KW-1133">Transmembrane helix</keyword>
<comment type="caution">
    <text evidence="2">The sequence shown here is derived from an EMBL/GenBank/DDBJ whole genome shotgun (WGS) entry which is preliminary data.</text>
</comment>
<feature type="transmembrane region" description="Helical" evidence="1">
    <location>
        <begin position="6"/>
        <end position="29"/>
    </location>
</feature>
<evidence type="ECO:0000313" key="3">
    <source>
        <dbReference type="Proteomes" id="UP000324222"/>
    </source>
</evidence>
<accession>A0A5B7E5Z8</accession>
<protein>
    <submittedName>
        <fullName evidence="2">Uncharacterized protein</fullName>
    </submittedName>
</protein>
<dbReference type="AlphaFoldDB" id="A0A5B7E5Z8"/>
<proteinExistence type="predicted"/>
<dbReference type="EMBL" id="VSRR010002071">
    <property type="protein sequence ID" value="MPC29441.1"/>
    <property type="molecule type" value="Genomic_DNA"/>
</dbReference>
<keyword evidence="1" id="KW-0812">Transmembrane</keyword>
<organism evidence="2 3">
    <name type="scientific">Portunus trituberculatus</name>
    <name type="common">Swimming crab</name>
    <name type="synonym">Neptunus trituberculatus</name>
    <dbReference type="NCBI Taxonomy" id="210409"/>
    <lineage>
        <taxon>Eukaryota</taxon>
        <taxon>Metazoa</taxon>
        <taxon>Ecdysozoa</taxon>
        <taxon>Arthropoda</taxon>
        <taxon>Crustacea</taxon>
        <taxon>Multicrustacea</taxon>
        <taxon>Malacostraca</taxon>
        <taxon>Eumalacostraca</taxon>
        <taxon>Eucarida</taxon>
        <taxon>Decapoda</taxon>
        <taxon>Pleocyemata</taxon>
        <taxon>Brachyura</taxon>
        <taxon>Eubrachyura</taxon>
        <taxon>Portunoidea</taxon>
        <taxon>Portunidae</taxon>
        <taxon>Portuninae</taxon>
        <taxon>Portunus</taxon>
    </lineage>
</organism>
<evidence type="ECO:0000313" key="2">
    <source>
        <dbReference type="EMBL" id="MPC29441.1"/>
    </source>
</evidence>
<name>A0A5B7E5Z8_PORTR</name>
<sequence>MEVRRLMATVSTILTLSILGHIFSLRFMYNLTILLTLGRVNGGQKSNGHSLHYFNPPHKFLKLFKSPNSKQNEYGNASWYSTRG</sequence>